<feature type="compositionally biased region" description="Basic and acidic residues" evidence="1">
    <location>
        <begin position="127"/>
        <end position="143"/>
    </location>
</feature>
<comment type="caution">
    <text evidence="2">The sequence shown here is derived from an EMBL/GenBank/DDBJ whole genome shotgun (WGS) entry which is preliminary data.</text>
</comment>
<evidence type="ECO:0000313" key="3">
    <source>
        <dbReference type="Proteomes" id="UP001497472"/>
    </source>
</evidence>
<protein>
    <submittedName>
        <fullName evidence="2">Uncharacterized protein</fullName>
    </submittedName>
</protein>
<proteinExistence type="predicted"/>
<feature type="compositionally biased region" description="Acidic residues" evidence="1">
    <location>
        <begin position="113"/>
        <end position="126"/>
    </location>
</feature>
<name>A0AAV1IW44_9NEOP</name>
<organism evidence="2 3">
    <name type="scientific">Leptosia nina</name>
    <dbReference type="NCBI Taxonomy" id="320188"/>
    <lineage>
        <taxon>Eukaryota</taxon>
        <taxon>Metazoa</taxon>
        <taxon>Ecdysozoa</taxon>
        <taxon>Arthropoda</taxon>
        <taxon>Hexapoda</taxon>
        <taxon>Insecta</taxon>
        <taxon>Pterygota</taxon>
        <taxon>Neoptera</taxon>
        <taxon>Endopterygota</taxon>
        <taxon>Lepidoptera</taxon>
        <taxon>Glossata</taxon>
        <taxon>Ditrysia</taxon>
        <taxon>Papilionoidea</taxon>
        <taxon>Pieridae</taxon>
        <taxon>Pierinae</taxon>
        <taxon>Leptosia</taxon>
    </lineage>
</organism>
<feature type="compositionally biased region" description="Basic and acidic residues" evidence="1">
    <location>
        <begin position="31"/>
        <end position="44"/>
    </location>
</feature>
<dbReference type="Proteomes" id="UP001497472">
    <property type="component" value="Unassembled WGS sequence"/>
</dbReference>
<gene>
    <name evidence="2" type="ORF">LNINA_LOCUS948</name>
</gene>
<feature type="compositionally biased region" description="Polar residues" evidence="1">
    <location>
        <begin position="147"/>
        <end position="160"/>
    </location>
</feature>
<dbReference type="AlphaFoldDB" id="A0AAV1IW44"/>
<feature type="compositionally biased region" description="Basic residues" evidence="1">
    <location>
        <begin position="165"/>
        <end position="176"/>
    </location>
</feature>
<evidence type="ECO:0000256" key="1">
    <source>
        <dbReference type="SAM" id="MobiDB-lite"/>
    </source>
</evidence>
<keyword evidence="3" id="KW-1185">Reference proteome</keyword>
<feature type="compositionally biased region" description="Basic and acidic residues" evidence="1">
    <location>
        <begin position="60"/>
        <end position="79"/>
    </location>
</feature>
<evidence type="ECO:0000313" key="2">
    <source>
        <dbReference type="EMBL" id="CAK1540929.1"/>
    </source>
</evidence>
<reference evidence="2 3" key="1">
    <citation type="submission" date="2023-11" db="EMBL/GenBank/DDBJ databases">
        <authorList>
            <person name="Okamura Y."/>
        </authorList>
    </citation>
    <scope>NUCLEOTIDE SEQUENCE [LARGE SCALE GENOMIC DNA]</scope>
</reference>
<dbReference type="EMBL" id="CAVLEF010000002">
    <property type="protein sequence ID" value="CAK1540929.1"/>
    <property type="molecule type" value="Genomic_DNA"/>
</dbReference>
<feature type="region of interest" description="Disordered" evidence="1">
    <location>
        <begin position="31"/>
        <end position="176"/>
    </location>
</feature>
<sequence length="176" mass="20824">MWCCVWVHTNSEHRSVKLLEMFAFLQITDRETSKRPIKTEDSGNWKRRKTSPDPDENDDHTENGHDIEVEEKNKEEMKEMAPASEQGIPKDDELEDWGQSVEEFLDNFKPEELKEDDTDDIDDILEEERKQEDLKEENEKKEDDSETFANNEENDNANTVSRPRSSPRRGRGRRRN</sequence>
<accession>A0AAV1IW44</accession>